<dbReference type="Pfam" id="PF01872">
    <property type="entry name" value="RibD_C"/>
    <property type="match status" value="1"/>
</dbReference>
<dbReference type="Proteomes" id="UP001596512">
    <property type="component" value="Unassembled WGS sequence"/>
</dbReference>
<evidence type="ECO:0000313" key="3">
    <source>
        <dbReference type="Proteomes" id="UP001596512"/>
    </source>
</evidence>
<dbReference type="SUPFAM" id="SSF53597">
    <property type="entry name" value="Dihydrofolate reductase-like"/>
    <property type="match status" value="1"/>
</dbReference>
<proteinExistence type="predicted"/>
<dbReference type="Gene3D" id="3.40.430.10">
    <property type="entry name" value="Dihydrofolate Reductase, subunit A"/>
    <property type="match status" value="1"/>
</dbReference>
<gene>
    <name evidence="2" type="ORF">ACFQV2_19300</name>
</gene>
<dbReference type="EMBL" id="JBHTEY010000004">
    <property type="protein sequence ID" value="MFC7615325.1"/>
    <property type="molecule type" value="Genomic_DNA"/>
</dbReference>
<organism evidence="2 3">
    <name type="scientific">Actinokineospora soli</name>
    <dbReference type="NCBI Taxonomy" id="1048753"/>
    <lineage>
        <taxon>Bacteria</taxon>
        <taxon>Bacillati</taxon>
        <taxon>Actinomycetota</taxon>
        <taxon>Actinomycetes</taxon>
        <taxon>Pseudonocardiales</taxon>
        <taxon>Pseudonocardiaceae</taxon>
        <taxon>Actinokineospora</taxon>
    </lineage>
</organism>
<keyword evidence="3" id="KW-1185">Reference proteome</keyword>
<name>A0ABW2TQN7_9PSEU</name>
<dbReference type="InterPro" id="IPR024072">
    <property type="entry name" value="DHFR-like_dom_sf"/>
</dbReference>
<comment type="caution">
    <text evidence="2">The sequence shown here is derived from an EMBL/GenBank/DDBJ whole genome shotgun (WGS) entry which is preliminary data.</text>
</comment>
<evidence type="ECO:0000259" key="1">
    <source>
        <dbReference type="Pfam" id="PF01872"/>
    </source>
</evidence>
<protein>
    <submittedName>
        <fullName evidence="2">Dihydrofolate reductase family protein</fullName>
    </submittedName>
</protein>
<dbReference type="InterPro" id="IPR002734">
    <property type="entry name" value="RibDG_C"/>
</dbReference>
<feature type="domain" description="Bacterial bifunctional deaminase-reductase C-terminal" evidence="1">
    <location>
        <begin position="2"/>
        <end position="52"/>
    </location>
</feature>
<reference evidence="3" key="1">
    <citation type="journal article" date="2019" name="Int. J. Syst. Evol. Microbiol.">
        <title>The Global Catalogue of Microorganisms (GCM) 10K type strain sequencing project: providing services to taxonomists for standard genome sequencing and annotation.</title>
        <authorList>
            <consortium name="The Broad Institute Genomics Platform"/>
            <consortium name="The Broad Institute Genome Sequencing Center for Infectious Disease"/>
            <person name="Wu L."/>
            <person name="Ma J."/>
        </authorList>
    </citation>
    <scope>NUCLEOTIDE SEQUENCE [LARGE SCALE GENOMIC DNA]</scope>
    <source>
        <strain evidence="3">JCM 17695</strain>
    </source>
</reference>
<sequence>MGAETARQALALGLVDELDLQIVPVLLGAGARLVDGVEGQLEQVSVQPSSRVVHARYRVLR</sequence>
<evidence type="ECO:0000313" key="2">
    <source>
        <dbReference type="EMBL" id="MFC7615325.1"/>
    </source>
</evidence>
<accession>A0ABW2TQN7</accession>